<dbReference type="CDD" id="cd00085">
    <property type="entry name" value="HNHc"/>
    <property type="match status" value="1"/>
</dbReference>
<evidence type="ECO:0000313" key="5">
    <source>
        <dbReference type="Proteomes" id="UP001172728"/>
    </source>
</evidence>
<sequence>MVRISGLLDPASAAPIKTWCDAQVKDAFRKRRDEGLGAAPPGEAGRIRVDALVDLARHGMRCDQPGSGVSTEVVIRIDYDALTTGVGLGSCDAVSTPLSAGQMRRMMVDARMLPIVLGGGSQVLDVGYARRYFTPAQRHALAERDGGCAFCHAPVAWCDAHHIAWWKLDSGPTDLSNGVLLCTRCHHRIHDDGWQVKATATEVWFIPPVTVDPLQRPRQGGKAALRIDITDTHPTGNPDATDPPR</sequence>
<feature type="domain" description="HNH nuclease" evidence="3">
    <location>
        <begin position="136"/>
        <end position="187"/>
    </location>
</feature>
<dbReference type="InterPro" id="IPR036280">
    <property type="entry name" value="Multihaem_cyt_sf"/>
</dbReference>
<name>A0ABT8GBU9_9MICO</name>
<evidence type="ECO:0000259" key="3">
    <source>
        <dbReference type="SMART" id="SM00507"/>
    </source>
</evidence>
<dbReference type="Pfam" id="PF02720">
    <property type="entry name" value="DUF222"/>
    <property type="match status" value="1"/>
</dbReference>
<dbReference type="Gene3D" id="1.10.30.50">
    <property type="match status" value="1"/>
</dbReference>
<dbReference type="SMART" id="SM00507">
    <property type="entry name" value="HNHc"/>
    <property type="match status" value="1"/>
</dbReference>
<dbReference type="EMBL" id="JAUHPW010000009">
    <property type="protein sequence ID" value="MDN4476532.1"/>
    <property type="molecule type" value="Genomic_DNA"/>
</dbReference>
<dbReference type="RefSeq" id="WP_301135040.1">
    <property type="nucleotide sequence ID" value="NZ_JAUHPW010000009.1"/>
</dbReference>
<keyword evidence="5" id="KW-1185">Reference proteome</keyword>
<accession>A0ABT8GBU9</accession>
<dbReference type="SUPFAM" id="SSF48695">
    <property type="entry name" value="Multiheme cytochromes"/>
    <property type="match status" value="1"/>
</dbReference>
<comment type="similarity">
    <text evidence="1">Belongs to the Rv1128c/1148c/1588c/1702c/1945/3466 family.</text>
</comment>
<dbReference type="Pfam" id="PF01844">
    <property type="entry name" value="HNH"/>
    <property type="match status" value="1"/>
</dbReference>
<comment type="caution">
    <text evidence="4">The sequence shown here is derived from an EMBL/GenBank/DDBJ whole genome shotgun (WGS) entry which is preliminary data.</text>
</comment>
<dbReference type="InterPro" id="IPR002711">
    <property type="entry name" value="HNH"/>
</dbReference>
<evidence type="ECO:0000313" key="4">
    <source>
        <dbReference type="EMBL" id="MDN4476532.1"/>
    </source>
</evidence>
<proteinExistence type="inferred from homology"/>
<protein>
    <submittedName>
        <fullName evidence="4">DUF222 domain-containing protein</fullName>
    </submittedName>
</protein>
<dbReference type="Proteomes" id="UP001172728">
    <property type="component" value="Unassembled WGS sequence"/>
</dbReference>
<dbReference type="InterPro" id="IPR003615">
    <property type="entry name" value="HNH_nuc"/>
</dbReference>
<gene>
    <name evidence="4" type="ORF">QQX09_11765</name>
</gene>
<reference evidence="4" key="1">
    <citation type="submission" date="2023-06" db="EMBL/GenBank/DDBJ databases">
        <title>Sysu t00192.</title>
        <authorList>
            <person name="Gao L."/>
            <person name="Fang B.-Z."/>
            <person name="Li W.-J."/>
        </authorList>
    </citation>
    <scope>NUCLEOTIDE SEQUENCE</scope>
    <source>
        <strain evidence="4">SYSU T00192</strain>
    </source>
</reference>
<evidence type="ECO:0000256" key="2">
    <source>
        <dbReference type="SAM" id="MobiDB-lite"/>
    </source>
</evidence>
<dbReference type="InterPro" id="IPR003870">
    <property type="entry name" value="DUF222"/>
</dbReference>
<feature type="region of interest" description="Disordered" evidence="2">
    <location>
        <begin position="215"/>
        <end position="245"/>
    </location>
</feature>
<organism evidence="4 5">
    <name type="scientific">Demequina litoralis</name>
    <dbReference type="NCBI Taxonomy" id="3051660"/>
    <lineage>
        <taxon>Bacteria</taxon>
        <taxon>Bacillati</taxon>
        <taxon>Actinomycetota</taxon>
        <taxon>Actinomycetes</taxon>
        <taxon>Micrococcales</taxon>
        <taxon>Demequinaceae</taxon>
        <taxon>Demequina</taxon>
    </lineage>
</organism>
<evidence type="ECO:0000256" key="1">
    <source>
        <dbReference type="ARBA" id="ARBA00023450"/>
    </source>
</evidence>